<keyword evidence="1" id="KW-0732">Signal</keyword>
<sequence length="40" mass="4824">MCSMCLLNFFSCNLQLFYLDICVRVIDEVHVCQRDLLRIR</sequence>
<feature type="chain" id="PRO_5029617921" evidence="1">
    <location>
        <begin position="17"/>
        <end position="40"/>
    </location>
</feature>
<evidence type="ECO:0000313" key="2">
    <source>
        <dbReference type="EMBL" id="CAA7409611.1"/>
    </source>
</evidence>
<dbReference type="EMBL" id="LR746279">
    <property type="protein sequence ID" value="CAA7409611.1"/>
    <property type="molecule type" value="Genomic_DNA"/>
</dbReference>
<feature type="signal peptide" evidence="1">
    <location>
        <begin position="1"/>
        <end position="16"/>
    </location>
</feature>
<proteinExistence type="predicted"/>
<name>A0A7I8LHV9_SPIIN</name>
<accession>A0A7I8LHV9</accession>
<evidence type="ECO:0000256" key="1">
    <source>
        <dbReference type="SAM" id="SignalP"/>
    </source>
</evidence>
<gene>
    <name evidence="2" type="ORF">SI8410_16020289</name>
</gene>
<organism evidence="2 3">
    <name type="scientific">Spirodela intermedia</name>
    <name type="common">Intermediate duckweed</name>
    <dbReference type="NCBI Taxonomy" id="51605"/>
    <lineage>
        <taxon>Eukaryota</taxon>
        <taxon>Viridiplantae</taxon>
        <taxon>Streptophyta</taxon>
        <taxon>Embryophyta</taxon>
        <taxon>Tracheophyta</taxon>
        <taxon>Spermatophyta</taxon>
        <taxon>Magnoliopsida</taxon>
        <taxon>Liliopsida</taxon>
        <taxon>Araceae</taxon>
        <taxon>Lemnoideae</taxon>
        <taxon>Spirodela</taxon>
    </lineage>
</organism>
<evidence type="ECO:0000313" key="3">
    <source>
        <dbReference type="Proteomes" id="UP000663760"/>
    </source>
</evidence>
<reference evidence="2" key="1">
    <citation type="submission" date="2020-02" db="EMBL/GenBank/DDBJ databases">
        <authorList>
            <person name="Scholz U."/>
            <person name="Mascher M."/>
            <person name="Fiebig A."/>
        </authorList>
    </citation>
    <scope>NUCLEOTIDE SEQUENCE</scope>
</reference>
<keyword evidence="3" id="KW-1185">Reference proteome</keyword>
<dbReference type="Proteomes" id="UP000663760">
    <property type="component" value="Chromosome 16"/>
</dbReference>
<dbReference type="AlphaFoldDB" id="A0A7I8LHV9"/>
<protein>
    <submittedName>
        <fullName evidence="2">Uncharacterized protein</fullName>
    </submittedName>
</protein>